<feature type="region of interest" description="Disordered" evidence="1">
    <location>
        <begin position="159"/>
        <end position="216"/>
    </location>
</feature>
<dbReference type="Proteomes" id="UP001164459">
    <property type="component" value="Chromosome"/>
</dbReference>
<name>A0ABY7H5Y3_9BACT</name>
<keyword evidence="4" id="KW-1185">Reference proteome</keyword>
<sequence>MAKAVERRRSERYTVNAEFAELEPGSISFVSNLSEQGVFINTRARLPVGAAIDLRFTILLDDPVVISGTGRVVHLQDEPRGMGVAFHNLSAEMTLRVIDAIAWHRTREASRAAEPGFRTRELTAEELAQLEEGDEMASESVTSLSASAVLAEDSLPAAARSGLARRGAREDSLSRASLDDSNQSLPPPPRFGASAPVPAARKAPPPPPKDDDYEDF</sequence>
<dbReference type="SUPFAM" id="SSF141371">
    <property type="entry name" value="PilZ domain-like"/>
    <property type="match status" value="1"/>
</dbReference>
<gene>
    <name evidence="3" type="ORF">O0S08_00875</name>
</gene>
<evidence type="ECO:0000313" key="3">
    <source>
        <dbReference type="EMBL" id="WAS94688.1"/>
    </source>
</evidence>
<dbReference type="EMBL" id="CP114040">
    <property type="protein sequence ID" value="WAS94688.1"/>
    <property type="molecule type" value="Genomic_DNA"/>
</dbReference>
<evidence type="ECO:0000259" key="2">
    <source>
        <dbReference type="Pfam" id="PF07238"/>
    </source>
</evidence>
<protein>
    <submittedName>
        <fullName evidence="3">PilZ domain-containing protein</fullName>
    </submittedName>
</protein>
<dbReference type="Gene3D" id="2.40.10.220">
    <property type="entry name" value="predicted glycosyltransferase like domains"/>
    <property type="match status" value="1"/>
</dbReference>
<dbReference type="Pfam" id="PF07238">
    <property type="entry name" value="PilZ"/>
    <property type="match status" value="1"/>
</dbReference>
<dbReference type="InterPro" id="IPR009875">
    <property type="entry name" value="PilZ_domain"/>
</dbReference>
<evidence type="ECO:0000313" key="4">
    <source>
        <dbReference type="Proteomes" id="UP001164459"/>
    </source>
</evidence>
<dbReference type="RefSeq" id="WP_269037025.1">
    <property type="nucleotide sequence ID" value="NZ_CP114040.1"/>
</dbReference>
<evidence type="ECO:0000256" key="1">
    <source>
        <dbReference type="SAM" id="MobiDB-lite"/>
    </source>
</evidence>
<feature type="compositionally biased region" description="Low complexity" evidence="1">
    <location>
        <begin position="193"/>
        <end position="202"/>
    </location>
</feature>
<proteinExistence type="predicted"/>
<feature type="domain" description="PilZ" evidence="2">
    <location>
        <begin position="6"/>
        <end position="93"/>
    </location>
</feature>
<reference evidence="3" key="1">
    <citation type="submission" date="2022-11" db="EMBL/GenBank/DDBJ databases">
        <title>Minimal conservation of predation-associated metabolite biosynthetic gene clusters underscores biosynthetic potential of Myxococcota including descriptions for ten novel species: Archangium lansinium sp. nov., Myxococcus landrumus sp. nov., Nannocystis bai.</title>
        <authorList>
            <person name="Ahearne A."/>
            <person name="Stevens C."/>
            <person name="Dowd S."/>
        </authorList>
    </citation>
    <scope>NUCLEOTIDE SEQUENCE</scope>
    <source>
        <strain evidence="3">Fl3</strain>
    </source>
</reference>
<organism evidence="3 4">
    <name type="scientific">Nannocystis punicea</name>
    <dbReference type="NCBI Taxonomy" id="2995304"/>
    <lineage>
        <taxon>Bacteria</taxon>
        <taxon>Pseudomonadati</taxon>
        <taxon>Myxococcota</taxon>
        <taxon>Polyangia</taxon>
        <taxon>Nannocystales</taxon>
        <taxon>Nannocystaceae</taxon>
        <taxon>Nannocystis</taxon>
    </lineage>
</organism>
<accession>A0ABY7H5Y3</accession>